<dbReference type="InterPro" id="IPR029063">
    <property type="entry name" value="SAM-dependent_MTases_sf"/>
</dbReference>
<dbReference type="AlphaFoldDB" id="A0A1F7JL70"/>
<evidence type="ECO:0008006" key="5">
    <source>
        <dbReference type="Google" id="ProtNLM"/>
    </source>
</evidence>
<dbReference type="CDD" id="cd02440">
    <property type="entry name" value="AdoMet_MTases"/>
    <property type="match status" value="1"/>
</dbReference>
<evidence type="ECO:0000313" key="4">
    <source>
        <dbReference type="Proteomes" id="UP000176376"/>
    </source>
</evidence>
<proteinExistence type="predicted"/>
<feature type="domain" description="DUF4214" evidence="2">
    <location>
        <begin position="34"/>
        <end position="85"/>
    </location>
</feature>
<organism evidence="3 4">
    <name type="scientific">Candidatus Roizmanbacteria bacterium RIFCSPLOWO2_02_FULL_38_10</name>
    <dbReference type="NCBI Taxonomy" id="1802074"/>
    <lineage>
        <taxon>Bacteria</taxon>
        <taxon>Candidatus Roizmaniibacteriota</taxon>
    </lineage>
</organism>
<evidence type="ECO:0000259" key="1">
    <source>
        <dbReference type="Pfam" id="PF08241"/>
    </source>
</evidence>
<dbReference type="Gene3D" id="3.40.50.150">
    <property type="entry name" value="Vaccinia Virus protein VP39"/>
    <property type="match status" value="1"/>
</dbReference>
<feature type="domain" description="Methyltransferase type 11" evidence="1">
    <location>
        <begin position="170"/>
        <end position="231"/>
    </location>
</feature>
<reference evidence="3 4" key="1">
    <citation type="journal article" date="2016" name="Nat. Commun.">
        <title>Thousands of microbial genomes shed light on interconnected biogeochemical processes in an aquifer system.</title>
        <authorList>
            <person name="Anantharaman K."/>
            <person name="Brown C.T."/>
            <person name="Hug L.A."/>
            <person name="Sharon I."/>
            <person name="Castelle C.J."/>
            <person name="Probst A.J."/>
            <person name="Thomas B.C."/>
            <person name="Singh A."/>
            <person name="Wilkins M.J."/>
            <person name="Karaoz U."/>
            <person name="Brodie E.L."/>
            <person name="Williams K.H."/>
            <person name="Hubbard S.S."/>
            <person name="Banfield J.F."/>
        </authorList>
    </citation>
    <scope>NUCLEOTIDE SEQUENCE [LARGE SCALE GENOMIC DNA]</scope>
</reference>
<evidence type="ECO:0000259" key="2">
    <source>
        <dbReference type="Pfam" id="PF13946"/>
    </source>
</evidence>
<name>A0A1F7JL70_9BACT</name>
<dbReference type="Proteomes" id="UP000176376">
    <property type="component" value="Unassembled WGS sequence"/>
</dbReference>
<dbReference type="InterPro" id="IPR013216">
    <property type="entry name" value="Methyltransf_11"/>
</dbReference>
<dbReference type="InterPro" id="IPR025282">
    <property type="entry name" value="DUF4214"/>
</dbReference>
<dbReference type="Pfam" id="PF13946">
    <property type="entry name" value="DUF4214"/>
    <property type="match status" value="1"/>
</dbReference>
<comment type="caution">
    <text evidence="3">The sequence shown here is derived from an EMBL/GenBank/DDBJ whole genome shotgun (WGS) entry which is preliminary data.</text>
</comment>
<accession>A0A1F7JL70</accession>
<evidence type="ECO:0000313" key="3">
    <source>
        <dbReference type="EMBL" id="OGK56335.1"/>
    </source>
</evidence>
<dbReference type="EMBL" id="MGAY01000040">
    <property type="protein sequence ID" value="OGK56335.1"/>
    <property type="molecule type" value="Genomic_DNA"/>
</dbReference>
<dbReference type="Pfam" id="PF08241">
    <property type="entry name" value="Methyltransf_11"/>
    <property type="match status" value="1"/>
</dbReference>
<gene>
    <name evidence="3" type="ORF">A3J15_03175</name>
</gene>
<dbReference type="GO" id="GO:0008757">
    <property type="term" value="F:S-adenosylmethionine-dependent methyltransferase activity"/>
    <property type="evidence" value="ECO:0007669"/>
    <property type="project" value="InterPro"/>
</dbReference>
<dbReference type="STRING" id="1802074.A3J15_03175"/>
<protein>
    <recommendedName>
        <fullName evidence="5">Methyltransferase type 11 domain-containing protein</fullName>
    </recommendedName>
</protein>
<dbReference type="SUPFAM" id="SSF53335">
    <property type="entry name" value="S-adenosyl-L-methionine-dependent methyltransferases"/>
    <property type="match status" value="1"/>
</dbReference>
<sequence>MKILNLIQAFVKYPVETSRLVFFYIYYRLTLLGKSSNYVYIMSCYRAVFRRTPDSDGLNNFLPRLESQAMTRSDFYYLLINSDEYSIKKMTKWKDPLTCLHQSRIEGIKHLPNAKIILDLGGAHSDSIEGALLAMGYPHKPEKIIIVDIPPKTRFFKTNVGHLEKDNRWLNINGKKIKYLHQNLTNLDRIQKGSIDMIWCGQSVEHITQKEFKTLLKDIRKVLKSGGYFCFDTPNRLITQIQSPDSLINPDHKYEYKPYELRQLLISNKYKILKEIGLCPMPKTLKTKKFDYEEMINEDYVSDNLDISYFSLFIAQKI</sequence>